<comment type="caution">
    <text evidence="2">The sequence shown here is derived from an EMBL/GenBank/DDBJ whole genome shotgun (WGS) entry which is preliminary data.</text>
</comment>
<evidence type="ECO:0000256" key="1">
    <source>
        <dbReference type="SAM" id="Phobius"/>
    </source>
</evidence>
<keyword evidence="1" id="KW-1133">Transmembrane helix</keyword>
<gene>
    <name evidence="2" type="ORF">BpHYR1_025000</name>
</gene>
<evidence type="ECO:0000313" key="3">
    <source>
        <dbReference type="Proteomes" id="UP000276133"/>
    </source>
</evidence>
<protein>
    <submittedName>
        <fullName evidence="2">Uncharacterized protein</fullName>
    </submittedName>
</protein>
<evidence type="ECO:0000313" key="2">
    <source>
        <dbReference type="EMBL" id="RNA38472.1"/>
    </source>
</evidence>
<proteinExistence type="predicted"/>
<dbReference type="AlphaFoldDB" id="A0A3M7SS12"/>
<dbReference type="EMBL" id="REGN01000868">
    <property type="protein sequence ID" value="RNA38472.1"/>
    <property type="molecule type" value="Genomic_DNA"/>
</dbReference>
<organism evidence="2 3">
    <name type="scientific">Brachionus plicatilis</name>
    <name type="common">Marine rotifer</name>
    <name type="synonym">Brachionus muelleri</name>
    <dbReference type="NCBI Taxonomy" id="10195"/>
    <lineage>
        <taxon>Eukaryota</taxon>
        <taxon>Metazoa</taxon>
        <taxon>Spiralia</taxon>
        <taxon>Gnathifera</taxon>
        <taxon>Rotifera</taxon>
        <taxon>Eurotatoria</taxon>
        <taxon>Monogononta</taxon>
        <taxon>Pseudotrocha</taxon>
        <taxon>Ploima</taxon>
        <taxon>Brachionidae</taxon>
        <taxon>Brachionus</taxon>
    </lineage>
</organism>
<dbReference type="Proteomes" id="UP000276133">
    <property type="component" value="Unassembled WGS sequence"/>
</dbReference>
<feature type="transmembrane region" description="Helical" evidence="1">
    <location>
        <begin position="15"/>
        <end position="32"/>
    </location>
</feature>
<keyword evidence="1" id="KW-0812">Transmembrane</keyword>
<reference evidence="2 3" key="1">
    <citation type="journal article" date="2018" name="Sci. Rep.">
        <title>Genomic signatures of local adaptation to the degree of environmental predictability in rotifers.</title>
        <authorList>
            <person name="Franch-Gras L."/>
            <person name="Hahn C."/>
            <person name="Garcia-Roger E.M."/>
            <person name="Carmona M.J."/>
            <person name="Serra M."/>
            <person name="Gomez A."/>
        </authorList>
    </citation>
    <scope>NUCLEOTIDE SEQUENCE [LARGE SCALE GENOMIC DNA]</scope>
    <source>
        <strain evidence="2">HYR1</strain>
    </source>
</reference>
<keyword evidence="1" id="KW-0472">Membrane</keyword>
<sequence length="59" mass="7021">IRLDFKYYKFLSLKNFLKFIILLLLSFSLNLLKSIQTTFSMNLQITLFIIPCLNFISNI</sequence>
<accession>A0A3M7SS12</accession>
<keyword evidence="3" id="KW-1185">Reference proteome</keyword>
<name>A0A3M7SS12_BRAPC</name>
<feature type="non-terminal residue" evidence="2">
    <location>
        <position position="1"/>
    </location>
</feature>